<dbReference type="AlphaFoldDB" id="A0A3D9LHU2"/>
<dbReference type="SUPFAM" id="SSF88723">
    <property type="entry name" value="PIN domain-like"/>
    <property type="match status" value="1"/>
</dbReference>
<protein>
    <submittedName>
        <fullName evidence="1">Uncharacterized protein</fullName>
    </submittedName>
</protein>
<gene>
    <name evidence="1" type="ORF">C7460_101106</name>
</gene>
<dbReference type="OrthoDB" id="196926at2"/>
<dbReference type="Proteomes" id="UP000256779">
    <property type="component" value="Unassembled WGS sequence"/>
</dbReference>
<dbReference type="Gene3D" id="3.40.50.1010">
    <property type="entry name" value="5'-nuclease"/>
    <property type="match status" value="1"/>
</dbReference>
<dbReference type="InterPro" id="IPR029060">
    <property type="entry name" value="PIN-like_dom_sf"/>
</dbReference>
<sequence>MRNTLIDAGPLIALFNKSDQYHLAAVRFLEDYNGYLITTWPVITEACHILGFNVKCQLALLEWVRRGGVRIFDLNESHLSRLIHLTEKYDDVPMDLADASLIIASEETVCHKIASIDSDFYIYRDIRNKYLENVFGNNLG</sequence>
<name>A0A3D9LHU2_MARFU</name>
<organism evidence="1 2">
    <name type="scientific">Marinoscillum furvescens DSM 4134</name>
    <dbReference type="NCBI Taxonomy" id="1122208"/>
    <lineage>
        <taxon>Bacteria</taxon>
        <taxon>Pseudomonadati</taxon>
        <taxon>Bacteroidota</taxon>
        <taxon>Cytophagia</taxon>
        <taxon>Cytophagales</taxon>
        <taxon>Reichenbachiellaceae</taxon>
        <taxon>Marinoscillum</taxon>
    </lineage>
</organism>
<dbReference type="EMBL" id="QREG01000001">
    <property type="protein sequence ID" value="REE05589.1"/>
    <property type="molecule type" value="Genomic_DNA"/>
</dbReference>
<evidence type="ECO:0000313" key="1">
    <source>
        <dbReference type="EMBL" id="REE05589.1"/>
    </source>
</evidence>
<dbReference type="RefSeq" id="WP_115866108.1">
    <property type="nucleotide sequence ID" value="NZ_QREG01000001.1"/>
</dbReference>
<evidence type="ECO:0000313" key="2">
    <source>
        <dbReference type="Proteomes" id="UP000256779"/>
    </source>
</evidence>
<keyword evidence="2" id="KW-1185">Reference proteome</keyword>
<accession>A0A3D9LHU2</accession>
<comment type="caution">
    <text evidence="1">The sequence shown here is derived from an EMBL/GenBank/DDBJ whole genome shotgun (WGS) entry which is preliminary data.</text>
</comment>
<reference evidence="1 2" key="1">
    <citation type="submission" date="2018-07" db="EMBL/GenBank/DDBJ databases">
        <title>Genomic Encyclopedia of Type Strains, Phase IV (KMG-IV): sequencing the most valuable type-strain genomes for metagenomic binning, comparative biology and taxonomic classification.</title>
        <authorList>
            <person name="Goeker M."/>
        </authorList>
    </citation>
    <scope>NUCLEOTIDE SEQUENCE [LARGE SCALE GENOMIC DNA]</scope>
    <source>
        <strain evidence="1 2">DSM 4134</strain>
    </source>
</reference>
<proteinExistence type="predicted"/>